<dbReference type="InterPro" id="IPR007111">
    <property type="entry name" value="NACHT_NTPase"/>
</dbReference>
<comment type="caution">
    <text evidence="2">The sequence shown here is derived from an EMBL/GenBank/DDBJ whole genome shotgun (WGS) entry which is preliminary data.</text>
</comment>
<sequence length="633" mass="71901">MTNVLIKKAKQKYGISDSDCNKILVEINNALDSILKSDLKAYGKLSDEPGLERKAQILSKEGKAELKKVFKDKIYVTNIVNSGSNALVDDIFIEPELLLVRGHYSDGMKLNYENLFNCRNRQEEMPLFLLIEGPPGSGKSTLTKKIISDFLKENEGKNALQQYHLLFFENGRTGGIHSLKSLMEVTLRNTCAKTQIDPMVHLSFLKILIIIDGLDEIDNSVVMFLKDIFKLMSISSSIHILITTRPEKTKFLYGIIPGTIEICHLQLHGISLDRRTEFILKYSSTLMTFGVETLKSSTRLYNETVNMILAKLADRLCAESQTISSNKFLGEFMKVLCRASLSDFSRGQICVSEENIMNIKAACDQLHLPTDDVLHSFFKVTENIGSNGYQDFKYEYLHRGLQEFLAASAIHDCLKQSNKKKLIRNVKSDVRRALETHNVPVSVSGEILESLSKMMREKIDRNPSVVNILKDLHNEDLKCHIGKYQNILAHLSCLIVRGDPDMIDSIIAEVVNLLKDHKLYSSEEWLNIVEESDFNCLVLSEIMKIIPRNHLVVRDGHLKAASLILQKIDQVDSIEMHISGDPQKLPELMDVLQTLSDKNTLMRLILIHHWRYPEQGSSDKYIKAVVPHQMTTR</sequence>
<keyword evidence="3" id="KW-1185">Reference proteome</keyword>
<proteinExistence type="predicted"/>
<accession>A0AAN8WDV7</accession>
<dbReference type="EMBL" id="JAXCGZ010021118">
    <property type="protein sequence ID" value="KAK7058738.1"/>
    <property type="molecule type" value="Genomic_DNA"/>
</dbReference>
<evidence type="ECO:0000313" key="3">
    <source>
        <dbReference type="Proteomes" id="UP001381693"/>
    </source>
</evidence>
<dbReference type="AlphaFoldDB" id="A0AAN8WDV7"/>
<name>A0AAN8WDV7_HALRR</name>
<dbReference type="SUPFAM" id="SSF52540">
    <property type="entry name" value="P-loop containing nucleoside triphosphate hydrolases"/>
    <property type="match status" value="1"/>
</dbReference>
<dbReference type="InterPro" id="IPR027417">
    <property type="entry name" value="P-loop_NTPase"/>
</dbReference>
<organism evidence="2 3">
    <name type="scientific">Halocaridina rubra</name>
    <name type="common">Hawaiian red shrimp</name>
    <dbReference type="NCBI Taxonomy" id="373956"/>
    <lineage>
        <taxon>Eukaryota</taxon>
        <taxon>Metazoa</taxon>
        <taxon>Ecdysozoa</taxon>
        <taxon>Arthropoda</taxon>
        <taxon>Crustacea</taxon>
        <taxon>Multicrustacea</taxon>
        <taxon>Malacostraca</taxon>
        <taxon>Eumalacostraca</taxon>
        <taxon>Eucarida</taxon>
        <taxon>Decapoda</taxon>
        <taxon>Pleocyemata</taxon>
        <taxon>Caridea</taxon>
        <taxon>Atyoidea</taxon>
        <taxon>Atyidae</taxon>
        <taxon>Halocaridina</taxon>
    </lineage>
</organism>
<reference evidence="2 3" key="1">
    <citation type="submission" date="2023-11" db="EMBL/GenBank/DDBJ databases">
        <title>Halocaridina rubra genome assembly.</title>
        <authorList>
            <person name="Smith C."/>
        </authorList>
    </citation>
    <scope>NUCLEOTIDE SEQUENCE [LARGE SCALE GENOMIC DNA]</scope>
    <source>
        <strain evidence="2">EP-1</strain>
        <tissue evidence="2">Whole</tissue>
    </source>
</reference>
<evidence type="ECO:0000259" key="1">
    <source>
        <dbReference type="PROSITE" id="PS50837"/>
    </source>
</evidence>
<protein>
    <recommendedName>
        <fullName evidence="1">NACHT domain-containing protein</fullName>
    </recommendedName>
</protein>
<dbReference type="PANTHER" id="PTHR46312:SF2">
    <property type="entry name" value="NUCLEOTIDE-BINDING OLIGOMERIZATION DOMAIN-CONTAINING PROTEIN 2-LIKE"/>
    <property type="match status" value="1"/>
</dbReference>
<dbReference type="Gene3D" id="3.40.50.300">
    <property type="entry name" value="P-loop containing nucleotide triphosphate hydrolases"/>
    <property type="match status" value="1"/>
</dbReference>
<dbReference type="PROSITE" id="PS50837">
    <property type="entry name" value="NACHT"/>
    <property type="match status" value="1"/>
</dbReference>
<dbReference type="Pfam" id="PF05729">
    <property type="entry name" value="NACHT"/>
    <property type="match status" value="1"/>
</dbReference>
<dbReference type="PANTHER" id="PTHR46312">
    <property type="entry name" value="NACHT DOMAIN-CONTAINING PROTEIN"/>
    <property type="match status" value="1"/>
</dbReference>
<dbReference type="Proteomes" id="UP001381693">
    <property type="component" value="Unassembled WGS sequence"/>
</dbReference>
<gene>
    <name evidence="2" type="ORF">SK128_009494</name>
</gene>
<feature type="domain" description="NACHT" evidence="1">
    <location>
        <begin position="127"/>
        <end position="246"/>
    </location>
</feature>
<evidence type="ECO:0000313" key="2">
    <source>
        <dbReference type="EMBL" id="KAK7058738.1"/>
    </source>
</evidence>